<dbReference type="PANTHER" id="PTHR13887:SF41">
    <property type="entry name" value="THIOREDOXIN SUPERFAMILY PROTEIN"/>
    <property type="match status" value="1"/>
</dbReference>
<evidence type="ECO:0000313" key="3">
    <source>
        <dbReference type="EMBL" id="KAG9981060.1"/>
    </source>
</evidence>
<dbReference type="EMBL" id="JAHFXS010000900">
    <property type="protein sequence ID" value="KAG9981060.1"/>
    <property type="molecule type" value="Genomic_DNA"/>
</dbReference>
<reference evidence="3" key="1">
    <citation type="journal article" date="2021" name="J Fungi (Basel)">
        <title>Virulence traits and population genomics of the black yeast Aureobasidium melanogenum.</title>
        <authorList>
            <person name="Cernosa A."/>
            <person name="Sun X."/>
            <person name="Gostincar C."/>
            <person name="Fang C."/>
            <person name="Gunde-Cimerman N."/>
            <person name="Song Z."/>
        </authorList>
    </citation>
    <scope>NUCLEOTIDE SEQUENCE</scope>
    <source>
        <strain evidence="3">EXF-9298</strain>
    </source>
</reference>
<protein>
    <submittedName>
        <fullName evidence="3">DSBA oxidoreductase</fullName>
    </submittedName>
</protein>
<dbReference type="InterPro" id="IPR001853">
    <property type="entry name" value="DSBA-like_thioredoxin_dom"/>
</dbReference>
<organism evidence="3 4">
    <name type="scientific">Aureobasidium melanogenum</name>
    <name type="common">Aureobasidium pullulans var. melanogenum</name>
    <dbReference type="NCBI Taxonomy" id="46634"/>
    <lineage>
        <taxon>Eukaryota</taxon>
        <taxon>Fungi</taxon>
        <taxon>Dikarya</taxon>
        <taxon>Ascomycota</taxon>
        <taxon>Pezizomycotina</taxon>
        <taxon>Dothideomycetes</taxon>
        <taxon>Dothideomycetidae</taxon>
        <taxon>Dothideales</taxon>
        <taxon>Saccotheciaceae</taxon>
        <taxon>Aureobasidium</taxon>
    </lineage>
</organism>
<dbReference type="InterPro" id="IPR036249">
    <property type="entry name" value="Thioredoxin-like_sf"/>
</dbReference>
<dbReference type="SUPFAM" id="SSF52833">
    <property type="entry name" value="Thioredoxin-like"/>
    <property type="match status" value="1"/>
</dbReference>
<evidence type="ECO:0000256" key="1">
    <source>
        <dbReference type="SAM" id="MobiDB-lite"/>
    </source>
</evidence>
<feature type="domain" description="DSBA-like thioredoxin" evidence="2">
    <location>
        <begin position="8"/>
        <end position="209"/>
    </location>
</feature>
<dbReference type="PANTHER" id="PTHR13887">
    <property type="entry name" value="GLUTATHIONE S-TRANSFERASE KAPPA"/>
    <property type="match status" value="1"/>
</dbReference>
<feature type="region of interest" description="Disordered" evidence="1">
    <location>
        <begin position="166"/>
        <end position="192"/>
    </location>
</feature>
<sequence>MAPTLFEVKIYSDTICPWCYIGLKTLEQAISLYQRTYPDGSKDTFHITWSPYYLDPLAPTPGILASTRLAQKNGIERAEGIKMRLRRVGKSQGIDFTFAGKVGNTRDSHRLLYLAGLKGEEVQMALAKELFRVHFEGYADVSSHEDLIEAGVAVGLVRNEVKEWLESGNGGPEVDDEAQRARDSGTNSVPTFKINGRKLEGAEDPSAFYELFASIKAAGPSLISSMS</sequence>
<dbReference type="Gene3D" id="3.40.30.10">
    <property type="entry name" value="Glutaredoxin"/>
    <property type="match status" value="1"/>
</dbReference>
<dbReference type="GO" id="GO:0016491">
    <property type="term" value="F:oxidoreductase activity"/>
    <property type="evidence" value="ECO:0007669"/>
    <property type="project" value="InterPro"/>
</dbReference>
<proteinExistence type="predicted"/>
<evidence type="ECO:0000259" key="2">
    <source>
        <dbReference type="Pfam" id="PF01323"/>
    </source>
</evidence>
<evidence type="ECO:0000313" key="4">
    <source>
        <dbReference type="Proteomes" id="UP000729357"/>
    </source>
</evidence>
<accession>A0A9P8FS53</accession>
<feature type="non-terminal residue" evidence="3">
    <location>
        <position position="227"/>
    </location>
</feature>
<dbReference type="Proteomes" id="UP000729357">
    <property type="component" value="Unassembled WGS sequence"/>
</dbReference>
<keyword evidence="4" id="KW-1185">Reference proteome</keyword>
<dbReference type="CDD" id="cd03024">
    <property type="entry name" value="DsbA_FrnE"/>
    <property type="match status" value="1"/>
</dbReference>
<gene>
    <name evidence="3" type="ORF">KCU98_g7718</name>
</gene>
<name>A0A9P8FS53_AURME</name>
<dbReference type="Pfam" id="PF01323">
    <property type="entry name" value="DSBA"/>
    <property type="match status" value="1"/>
</dbReference>
<reference evidence="3" key="2">
    <citation type="submission" date="2021-08" db="EMBL/GenBank/DDBJ databases">
        <authorList>
            <person name="Gostincar C."/>
            <person name="Sun X."/>
            <person name="Song Z."/>
            <person name="Gunde-Cimerman N."/>
        </authorList>
    </citation>
    <scope>NUCLEOTIDE SEQUENCE</scope>
    <source>
        <strain evidence="3">EXF-9298</strain>
    </source>
</reference>
<comment type="caution">
    <text evidence="3">The sequence shown here is derived from an EMBL/GenBank/DDBJ whole genome shotgun (WGS) entry which is preliminary data.</text>
</comment>
<dbReference type="AlphaFoldDB" id="A0A9P8FS53"/>